<keyword evidence="3 7" id="KW-0812">Transmembrane</keyword>
<gene>
    <name evidence="9" type="ORF">SAMN05421829_112108</name>
</gene>
<evidence type="ECO:0000256" key="4">
    <source>
        <dbReference type="ARBA" id="ARBA00022989"/>
    </source>
</evidence>
<dbReference type="GO" id="GO:0005886">
    <property type="term" value="C:plasma membrane"/>
    <property type="evidence" value="ECO:0007669"/>
    <property type="project" value="UniProtKB-SubCell"/>
</dbReference>
<dbReference type="InterPro" id="IPR050448">
    <property type="entry name" value="OpgB/LTA_synthase_biosynth"/>
</dbReference>
<evidence type="ECO:0000313" key="9">
    <source>
        <dbReference type="EMBL" id="SIR29254.1"/>
    </source>
</evidence>
<dbReference type="PANTHER" id="PTHR47371">
    <property type="entry name" value="LIPOTEICHOIC ACID SYNTHASE"/>
    <property type="match status" value="1"/>
</dbReference>
<evidence type="ECO:0000256" key="5">
    <source>
        <dbReference type="ARBA" id="ARBA00023136"/>
    </source>
</evidence>
<evidence type="ECO:0000256" key="7">
    <source>
        <dbReference type="SAM" id="Phobius"/>
    </source>
</evidence>
<dbReference type="CDD" id="cd16015">
    <property type="entry name" value="LTA_synthase"/>
    <property type="match status" value="1"/>
</dbReference>
<dbReference type="SUPFAM" id="SSF53649">
    <property type="entry name" value="Alkaline phosphatase-like"/>
    <property type="match status" value="1"/>
</dbReference>
<evidence type="ECO:0000259" key="8">
    <source>
        <dbReference type="Pfam" id="PF00884"/>
    </source>
</evidence>
<organism evidence="9 10">
    <name type="scientific">Aromatoleum tolulyticum</name>
    <dbReference type="NCBI Taxonomy" id="34027"/>
    <lineage>
        <taxon>Bacteria</taxon>
        <taxon>Pseudomonadati</taxon>
        <taxon>Pseudomonadota</taxon>
        <taxon>Betaproteobacteria</taxon>
        <taxon>Rhodocyclales</taxon>
        <taxon>Rhodocyclaceae</taxon>
        <taxon>Aromatoleum</taxon>
    </lineage>
</organism>
<reference evidence="10" key="1">
    <citation type="submission" date="2017-01" db="EMBL/GenBank/DDBJ databases">
        <authorList>
            <person name="Varghese N."/>
            <person name="Submissions S."/>
        </authorList>
    </citation>
    <scope>NUCLEOTIDE SEQUENCE [LARGE SCALE GENOMIC DNA]</scope>
    <source>
        <strain evidence="10">ATCC 51758</strain>
    </source>
</reference>
<keyword evidence="4 7" id="KW-1133">Transmembrane helix</keyword>
<dbReference type="Gene3D" id="3.40.720.10">
    <property type="entry name" value="Alkaline Phosphatase, subunit A"/>
    <property type="match status" value="1"/>
</dbReference>
<evidence type="ECO:0000256" key="1">
    <source>
        <dbReference type="ARBA" id="ARBA00004651"/>
    </source>
</evidence>
<dbReference type="STRING" id="34027.SAMN05421829_112108"/>
<proteinExistence type="predicted"/>
<evidence type="ECO:0000313" key="10">
    <source>
        <dbReference type="Proteomes" id="UP000186819"/>
    </source>
</evidence>
<keyword evidence="9" id="KW-0808">Transferase</keyword>
<dbReference type="GO" id="GO:0016740">
    <property type="term" value="F:transferase activity"/>
    <property type="evidence" value="ECO:0007669"/>
    <property type="project" value="UniProtKB-KW"/>
</dbReference>
<dbReference type="InterPro" id="IPR000917">
    <property type="entry name" value="Sulfatase_N"/>
</dbReference>
<sequence>MRVRKLLKPLAILVGCLLYAVPDWLTDEFGSVTIDQVLYHLRFGTEGLMTSDPELTRRFLWRALALPVALAMVLWGLDEWFNHLRAHPEKWPVPWLRRGWYWLRVGMRRVGRALARFTRHGVSRAIPLIVLGAGVAFFIDSFSLARYVRAYFGEDYFAGSYVDPSRVSVKRGKEQPKNLVLIYVESLETTYSDPNLFGRDLLHRLNAFKGKPRVVSFDSYREMRGAHFTIAGIVATQCGLPLKSVALFGGNAQGEQVESFLPRARCLGDILAGNGYTNVFLNGSSLAFAGVGKFFKDHHYSKVMGREEWVNQGERPELMSGWGLYDDDLFRHARSELDTLMKSRKPFNLTVLTIDTHHPYGHLSSSCERQGYQDFDGIVECTAGQVADFIEYINQKGWSDRIAVVVQGDHLAMGNTSYDKLVKNPERRVYNLLIGADKKLVKNTDEVTHFDMLPTMLRMLGFDVEGERAGLGYAAIGPANVPRPPDRIAKMTEQLMNYSATYRALWELPVTEPLATGTGPADVVVTPVPLPPRPPARTTVQRDIAHDR</sequence>
<feature type="transmembrane region" description="Helical" evidence="7">
    <location>
        <begin position="121"/>
        <end position="139"/>
    </location>
</feature>
<protein>
    <submittedName>
        <fullName evidence="9">Phosphoglycerol transferase</fullName>
    </submittedName>
</protein>
<dbReference type="AlphaFoldDB" id="A0A1N6ZR52"/>
<keyword evidence="10" id="KW-1185">Reference proteome</keyword>
<dbReference type="RefSeq" id="WP_076603388.1">
    <property type="nucleotide sequence ID" value="NZ_FTMD01000012.1"/>
</dbReference>
<keyword evidence="2" id="KW-1003">Cell membrane</keyword>
<feature type="transmembrane region" description="Helical" evidence="7">
    <location>
        <begin position="59"/>
        <end position="77"/>
    </location>
</feature>
<evidence type="ECO:0000256" key="6">
    <source>
        <dbReference type="SAM" id="MobiDB-lite"/>
    </source>
</evidence>
<feature type="domain" description="Sulfatase N-terminal" evidence="8">
    <location>
        <begin position="178"/>
        <end position="461"/>
    </location>
</feature>
<keyword evidence="5 7" id="KW-0472">Membrane</keyword>
<dbReference type="EMBL" id="FTMD01000012">
    <property type="protein sequence ID" value="SIR29254.1"/>
    <property type="molecule type" value="Genomic_DNA"/>
</dbReference>
<dbReference type="OrthoDB" id="9760224at2"/>
<dbReference type="InterPro" id="IPR017850">
    <property type="entry name" value="Alkaline_phosphatase_core_sf"/>
</dbReference>
<dbReference type="PANTHER" id="PTHR47371:SF3">
    <property type="entry name" value="PHOSPHOGLYCEROL TRANSFERASE I"/>
    <property type="match status" value="1"/>
</dbReference>
<evidence type="ECO:0000256" key="3">
    <source>
        <dbReference type="ARBA" id="ARBA00022692"/>
    </source>
</evidence>
<name>A0A1N6ZR52_9RHOO</name>
<accession>A0A1N6ZR52</accession>
<comment type="subcellular location">
    <subcellularLocation>
        <location evidence="1">Cell membrane</location>
        <topology evidence="1">Multi-pass membrane protein</topology>
    </subcellularLocation>
</comment>
<evidence type="ECO:0000256" key="2">
    <source>
        <dbReference type="ARBA" id="ARBA00022475"/>
    </source>
</evidence>
<dbReference type="Proteomes" id="UP000186819">
    <property type="component" value="Unassembled WGS sequence"/>
</dbReference>
<dbReference type="Pfam" id="PF00884">
    <property type="entry name" value="Sulfatase"/>
    <property type="match status" value="1"/>
</dbReference>
<feature type="region of interest" description="Disordered" evidence="6">
    <location>
        <begin position="527"/>
        <end position="548"/>
    </location>
</feature>